<gene>
    <name evidence="2" type="ORF">G2W53_014169</name>
</gene>
<proteinExistence type="predicted"/>
<protein>
    <submittedName>
        <fullName evidence="2">Growth arrest-specific protein 8</fullName>
    </submittedName>
</protein>
<evidence type="ECO:0000313" key="2">
    <source>
        <dbReference type="EMBL" id="KAF7831836.1"/>
    </source>
</evidence>
<dbReference type="OrthoDB" id="1436751at2759"/>
<dbReference type="EMBL" id="JAAIUW010000005">
    <property type="protein sequence ID" value="KAF7831836.1"/>
    <property type="molecule type" value="Genomic_DNA"/>
</dbReference>
<sequence length="227" mass="26022">MKRSIVTKLRIRFLSACPESADLLRFICLPRKIYHCYSRGREGARPICQVPKRCMKYGDHDMQQHVSSLSGVTELRQFWDKLSVKPPLTSFEMTVLSCINLCPTQLTSSSWTVLAYFQLHCHNWGVVPTMKLFFFFYQLGQNSAGQPWHFAKGIHPFWLEKQNRHLFSFVWSKASRFPSVEEKDIFPQEAGIVKRISQCIEAVRVLASGYGGAHERSSASDIGPFGQ</sequence>
<reference evidence="2" key="1">
    <citation type="submission" date="2020-09" db="EMBL/GenBank/DDBJ databases">
        <title>Genome-Enabled Discovery of Anthraquinone Biosynthesis in Senna tora.</title>
        <authorList>
            <person name="Kang S.-H."/>
            <person name="Pandey R.P."/>
            <person name="Lee C.-M."/>
            <person name="Sim J.-S."/>
            <person name="Jeong J.-T."/>
            <person name="Choi B.-S."/>
            <person name="Jung M."/>
            <person name="Ginzburg D."/>
            <person name="Zhao K."/>
            <person name="Won S.Y."/>
            <person name="Oh T.-J."/>
            <person name="Yu Y."/>
            <person name="Kim N.-H."/>
            <person name="Lee O.R."/>
            <person name="Lee T.-H."/>
            <person name="Bashyal P."/>
            <person name="Kim T.-S."/>
            <person name="Lee W.-H."/>
            <person name="Kawkins C."/>
            <person name="Kim C.-K."/>
            <person name="Kim J.S."/>
            <person name="Ahn B.O."/>
            <person name="Rhee S.Y."/>
            <person name="Sohng J.K."/>
        </authorList>
    </citation>
    <scope>NUCLEOTIDE SEQUENCE</scope>
    <source>
        <tissue evidence="2">Leaf</tissue>
    </source>
</reference>
<organism evidence="2 3">
    <name type="scientific">Senna tora</name>
    <dbReference type="NCBI Taxonomy" id="362788"/>
    <lineage>
        <taxon>Eukaryota</taxon>
        <taxon>Viridiplantae</taxon>
        <taxon>Streptophyta</taxon>
        <taxon>Embryophyta</taxon>
        <taxon>Tracheophyta</taxon>
        <taxon>Spermatophyta</taxon>
        <taxon>Magnoliopsida</taxon>
        <taxon>eudicotyledons</taxon>
        <taxon>Gunneridae</taxon>
        <taxon>Pentapetalae</taxon>
        <taxon>rosids</taxon>
        <taxon>fabids</taxon>
        <taxon>Fabales</taxon>
        <taxon>Fabaceae</taxon>
        <taxon>Caesalpinioideae</taxon>
        <taxon>Cassia clade</taxon>
        <taxon>Senna</taxon>
    </lineage>
</organism>
<feature type="domain" description="Transposase (putative) gypsy type" evidence="1">
    <location>
        <begin position="83"/>
        <end position="139"/>
    </location>
</feature>
<evidence type="ECO:0000259" key="1">
    <source>
        <dbReference type="Pfam" id="PF04195"/>
    </source>
</evidence>
<dbReference type="Pfam" id="PF04195">
    <property type="entry name" value="Transposase_28"/>
    <property type="match status" value="1"/>
</dbReference>
<dbReference type="InterPro" id="IPR007321">
    <property type="entry name" value="Transposase_28"/>
</dbReference>
<dbReference type="Proteomes" id="UP000634136">
    <property type="component" value="Unassembled WGS sequence"/>
</dbReference>
<name>A0A835C281_9FABA</name>
<dbReference type="AlphaFoldDB" id="A0A835C281"/>
<keyword evidence="3" id="KW-1185">Reference proteome</keyword>
<evidence type="ECO:0000313" key="3">
    <source>
        <dbReference type="Proteomes" id="UP000634136"/>
    </source>
</evidence>
<comment type="caution">
    <text evidence="2">The sequence shown here is derived from an EMBL/GenBank/DDBJ whole genome shotgun (WGS) entry which is preliminary data.</text>
</comment>
<accession>A0A835C281</accession>